<dbReference type="Pfam" id="PF10187">
    <property type="entry name" value="FAM192A_Fyv6_N"/>
    <property type="match status" value="1"/>
</dbReference>
<feature type="compositionally biased region" description="Low complexity" evidence="3">
    <location>
        <begin position="10"/>
        <end position="23"/>
    </location>
</feature>
<feature type="region of interest" description="Disordered" evidence="3">
    <location>
        <begin position="1"/>
        <end position="58"/>
    </location>
</feature>
<dbReference type="GO" id="GO:0005634">
    <property type="term" value="C:nucleus"/>
    <property type="evidence" value="ECO:0007669"/>
    <property type="project" value="UniProtKB-SubCell"/>
</dbReference>
<dbReference type="EMBL" id="SOZI01000017">
    <property type="protein sequence ID" value="TNY22971.1"/>
    <property type="molecule type" value="Genomic_DNA"/>
</dbReference>
<evidence type="ECO:0000256" key="2">
    <source>
        <dbReference type="ARBA" id="ARBA00023242"/>
    </source>
</evidence>
<dbReference type="PANTHER" id="PTHR13495:SF0">
    <property type="entry name" value="PSME3-INTERACTING PROTEIN"/>
    <property type="match status" value="1"/>
</dbReference>
<dbReference type="STRING" id="5288.A0A5C5G4W6"/>
<comment type="caution">
    <text evidence="5">The sequence shown here is derived from an EMBL/GenBank/DDBJ whole genome shotgun (WGS) entry which is preliminary data.</text>
</comment>
<feature type="compositionally biased region" description="Gly residues" evidence="3">
    <location>
        <begin position="258"/>
        <end position="268"/>
    </location>
</feature>
<feature type="region of interest" description="Disordered" evidence="3">
    <location>
        <begin position="124"/>
        <end position="298"/>
    </location>
</feature>
<evidence type="ECO:0000313" key="6">
    <source>
        <dbReference type="Proteomes" id="UP000311382"/>
    </source>
</evidence>
<gene>
    <name evidence="5" type="ORF">DMC30DRAFT_414571</name>
</gene>
<evidence type="ECO:0000259" key="4">
    <source>
        <dbReference type="Pfam" id="PF10187"/>
    </source>
</evidence>
<proteinExistence type="predicted"/>
<dbReference type="OrthoDB" id="75720at2759"/>
<dbReference type="InterPro" id="IPR039845">
    <property type="entry name" value="FAM192A"/>
</dbReference>
<feature type="compositionally biased region" description="Basic and acidic residues" evidence="3">
    <location>
        <begin position="247"/>
        <end position="257"/>
    </location>
</feature>
<feature type="compositionally biased region" description="Basic and acidic residues" evidence="3">
    <location>
        <begin position="25"/>
        <end position="51"/>
    </location>
</feature>
<feature type="compositionally biased region" description="Basic residues" evidence="3">
    <location>
        <begin position="179"/>
        <end position="188"/>
    </location>
</feature>
<feature type="compositionally biased region" description="Low complexity" evidence="3">
    <location>
        <begin position="229"/>
        <end position="243"/>
    </location>
</feature>
<evidence type="ECO:0000256" key="3">
    <source>
        <dbReference type="SAM" id="MobiDB-lite"/>
    </source>
</evidence>
<name>A0A5C5G4W6_9BASI</name>
<keyword evidence="2" id="KW-0539">Nucleus</keyword>
<dbReference type="InterPro" id="IPR019331">
    <property type="entry name" value="FAM192A/Fyv6_N"/>
</dbReference>
<organism evidence="5 6">
    <name type="scientific">Rhodotorula diobovata</name>
    <dbReference type="NCBI Taxonomy" id="5288"/>
    <lineage>
        <taxon>Eukaryota</taxon>
        <taxon>Fungi</taxon>
        <taxon>Dikarya</taxon>
        <taxon>Basidiomycota</taxon>
        <taxon>Pucciniomycotina</taxon>
        <taxon>Microbotryomycetes</taxon>
        <taxon>Sporidiobolales</taxon>
        <taxon>Sporidiobolaceae</taxon>
        <taxon>Rhodotorula</taxon>
    </lineage>
</organism>
<feature type="domain" description="FAM192A/Fyv6 N-terminal" evidence="4">
    <location>
        <begin position="18"/>
        <end position="122"/>
    </location>
</feature>
<feature type="compositionally biased region" description="Low complexity" evidence="3">
    <location>
        <begin position="137"/>
        <end position="174"/>
    </location>
</feature>
<dbReference type="PANTHER" id="PTHR13495">
    <property type="entry name" value="NEFA-INTERACTING NUCLEAR PROTEIN NIP30"/>
    <property type="match status" value="1"/>
</dbReference>
<feature type="compositionally biased region" description="Low complexity" evidence="3">
    <location>
        <begin position="204"/>
        <end position="215"/>
    </location>
</feature>
<protein>
    <submittedName>
        <fullName evidence="5">N-terminal domain of NEFA-interacting nuclear protein NIP30-domain-containing protein</fullName>
    </submittedName>
</protein>
<keyword evidence="6" id="KW-1185">Reference proteome</keyword>
<comment type="subcellular location">
    <subcellularLocation>
        <location evidence="1">Nucleus</location>
    </subcellularLocation>
</comment>
<dbReference type="Proteomes" id="UP000311382">
    <property type="component" value="Unassembled WGS sequence"/>
</dbReference>
<sequence>MADAPPPALSSSGVASRFVSSSALEEAKQRREQEWKAAYERIGQEPPKQEDEGTYDPRSLFEKLQENKSKKQEAFEEQLKFKNHFRALDEDEISFLDSMIDDTNEEEREKKRLEAEELKGFRAAVHKRVAPPPPPSALAASLSPPLPAASTSSASAAPAATSSSSTANAAAPKPAAVPPRKKGAKRKTLPGVVVGKKKAPAPTPAKAASPTMPATDVAQEEKDEAQAEGARASLPAGSSAAAARTKRGADGAEKHGGGEASPGAGAGTGAADLEGVTTESGAKKRRVEEGEGEAGGDA</sequence>
<dbReference type="AlphaFoldDB" id="A0A5C5G4W6"/>
<accession>A0A5C5G4W6</accession>
<evidence type="ECO:0000313" key="5">
    <source>
        <dbReference type="EMBL" id="TNY22971.1"/>
    </source>
</evidence>
<evidence type="ECO:0000256" key="1">
    <source>
        <dbReference type="ARBA" id="ARBA00004123"/>
    </source>
</evidence>
<reference evidence="5 6" key="1">
    <citation type="submission" date="2019-03" db="EMBL/GenBank/DDBJ databases">
        <title>Rhodosporidium diobovatum UCD-FST 08-225 genome sequencing, assembly, and annotation.</title>
        <authorList>
            <person name="Fakankun I.U."/>
            <person name="Fristensky B."/>
            <person name="Levin D.B."/>
        </authorList>
    </citation>
    <scope>NUCLEOTIDE SEQUENCE [LARGE SCALE GENOMIC DNA]</scope>
    <source>
        <strain evidence="5 6">UCD-FST 08-225</strain>
    </source>
</reference>